<proteinExistence type="predicted"/>
<sequence length="107" mass="11694">MLNISTHNRGGPLGSEGKVTIPLVAEFVHLLTDNIGVLSYATEYLDVLKERGLNQPKAKDPSASCKARNNTCPSPRLWGKDIMDPNRGAKCWIRRHGGDATGGRLLR</sequence>
<name>A0A6J7CFK3_9ZZZZ</name>
<reference evidence="1" key="1">
    <citation type="submission" date="2020-05" db="EMBL/GenBank/DDBJ databases">
        <authorList>
            <person name="Chiriac C."/>
            <person name="Salcher M."/>
            <person name="Ghai R."/>
            <person name="Kavagutti S V."/>
        </authorList>
    </citation>
    <scope>NUCLEOTIDE SEQUENCE</scope>
</reference>
<dbReference type="EMBL" id="CAFBLK010000001">
    <property type="protein sequence ID" value="CAB4854919.1"/>
    <property type="molecule type" value="Genomic_DNA"/>
</dbReference>
<gene>
    <name evidence="1" type="ORF">UFOPK3317_00001</name>
</gene>
<organism evidence="1">
    <name type="scientific">freshwater metagenome</name>
    <dbReference type="NCBI Taxonomy" id="449393"/>
    <lineage>
        <taxon>unclassified sequences</taxon>
        <taxon>metagenomes</taxon>
        <taxon>ecological metagenomes</taxon>
    </lineage>
</organism>
<dbReference type="AlphaFoldDB" id="A0A6J7CFK3"/>
<protein>
    <submittedName>
        <fullName evidence="1">Unannotated protein</fullName>
    </submittedName>
</protein>
<evidence type="ECO:0000313" key="1">
    <source>
        <dbReference type="EMBL" id="CAB4854919.1"/>
    </source>
</evidence>
<accession>A0A6J7CFK3</accession>